<keyword evidence="10" id="KW-1185">Reference proteome</keyword>
<dbReference type="Gene3D" id="3.30.450.20">
    <property type="entry name" value="PAS domain"/>
    <property type="match status" value="1"/>
</dbReference>
<keyword evidence="5" id="KW-0547">Nucleotide-binding</keyword>
<dbReference type="Gene3D" id="3.30.565.10">
    <property type="entry name" value="Histidine kinase-like ATPase, C-terminal domain"/>
    <property type="match status" value="1"/>
</dbReference>
<dbReference type="InterPro" id="IPR003594">
    <property type="entry name" value="HATPase_dom"/>
</dbReference>
<evidence type="ECO:0000313" key="9">
    <source>
        <dbReference type="EMBL" id="UYP46651.1"/>
    </source>
</evidence>
<keyword evidence="3" id="KW-0597">Phosphoprotein</keyword>
<keyword evidence="7" id="KW-0067">ATP-binding</keyword>
<dbReference type="InterPro" id="IPR036890">
    <property type="entry name" value="HATPase_C_sf"/>
</dbReference>
<name>A0ABY6HVP0_9ARCH</name>
<sequence>MPHSLGDEWFQNLFEYSPIPIEIYDGLGKLQTVNTACLELFGVKTIEEIKGFNLFKDPNLPKGTKSKLIRGKTVKYTSTFDFELVKKQNLYNTIKSGIIYVEVLIKPLFFSKDKLIPSNYALYVQNITNRRLGELEKSDFLERLQERVEEKDLLMKEIHHRVKNNLQVISSLIILQNHSIKDAILREKFKDLLNRIKSISLNHDYLFSSEHLGKIDFKKYTNKLCENILKTYEHQYNGVQIRIDAAELFLNVKEAQVYGMILNELITNALKHAFPDKQGNITISFFQEENNSRILLVKDDGIGLPDQSNSNSTESLGLPLVKNLVRQINGKLEIINNKGTEIRISTTDL</sequence>
<dbReference type="PROSITE" id="PS50109">
    <property type="entry name" value="HIS_KIN"/>
    <property type="match status" value="1"/>
</dbReference>
<evidence type="ECO:0000256" key="6">
    <source>
        <dbReference type="ARBA" id="ARBA00022777"/>
    </source>
</evidence>
<dbReference type="InterPro" id="IPR005467">
    <property type="entry name" value="His_kinase_dom"/>
</dbReference>
<dbReference type="PANTHER" id="PTHR41523:SF8">
    <property type="entry name" value="ETHYLENE RESPONSE SENSOR PROTEIN"/>
    <property type="match status" value="1"/>
</dbReference>
<protein>
    <recommendedName>
        <fullName evidence="2">histidine kinase</fullName>
        <ecNumber evidence="2">2.7.13.3</ecNumber>
    </recommendedName>
</protein>
<dbReference type="EC" id="2.7.13.3" evidence="2"/>
<dbReference type="SMART" id="SM00387">
    <property type="entry name" value="HATPase_c"/>
    <property type="match status" value="1"/>
</dbReference>
<evidence type="ECO:0000256" key="2">
    <source>
        <dbReference type="ARBA" id="ARBA00012438"/>
    </source>
</evidence>
<evidence type="ECO:0000256" key="1">
    <source>
        <dbReference type="ARBA" id="ARBA00000085"/>
    </source>
</evidence>
<feature type="domain" description="Histidine kinase" evidence="8">
    <location>
        <begin position="157"/>
        <end position="349"/>
    </location>
</feature>
<comment type="catalytic activity">
    <reaction evidence="1">
        <text>ATP + protein L-histidine = ADP + protein N-phospho-L-histidine.</text>
        <dbReference type="EC" id="2.7.13.3"/>
    </reaction>
</comment>
<dbReference type="SUPFAM" id="SSF55874">
    <property type="entry name" value="ATPase domain of HSP90 chaperone/DNA topoisomerase II/histidine kinase"/>
    <property type="match status" value="1"/>
</dbReference>
<evidence type="ECO:0000259" key="8">
    <source>
        <dbReference type="PROSITE" id="PS50109"/>
    </source>
</evidence>
<dbReference type="InterPro" id="IPR011495">
    <property type="entry name" value="Sig_transdc_His_kin_sub2_dim/P"/>
</dbReference>
<dbReference type="Pfam" id="PF02518">
    <property type="entry name" value="HATPase_c"/>
    <property type="match status" value="1"/>
</dbReference>
<gene>
    <name evidence="9" type="ORF">NEF87_002936</name>
</gene>
<evidence type="ECO:0000313" key="10">
    <source>
        <dbReference type="Proteomes" id="UP001208689"/>
    </source>
</evidence>
<dbReference type="InterPro" id="IPR035965">
    <property type="entry name" value="PAS-like_dom_sf"/>
</dbReference>
<dbReference type="Proteomes" id="UP001208689">
    <property type="component" value="Chromosome"/>
</dbReference>
<evidence type="ECO:0000256" key="3">
    <source>
        <dbReference type="ARBA" id="ARBA00022553"/>
    </source>
</evidence>
<dbReference type="PANTHER" id="PTHR41523">
    <property type="entry name" value="TWO-COMPONENT SYSTEM SENSOR PROTEIN"/>
    <property type="match status" value="1"/>
</dbReference>
<keyword evidence="4" id="KW-0808">Transferase</keyword>
<dbReference type="Pfam" id="PF07568">
    <property type="entry name" value="HisKA_2"/>
    <property type="match status" value="1"/>
</dbReference>
<accession>A0ABY6HVP0</accession>
<evidence type="ECO:0000256" key="7">
    <source>
        <dbReference type="ARBA" id="ARBA00022840"/>
    </source>
</evidence>
<proteinExistence type="predicted"/>
<reference evidence="9" key="1">
    <citation type="submission" date="2022-09" db="EMBL/GenBank/DDBJ databases">
        <title>Actin cytoskeleton and complex cell architecture in an #Asgard archaeon.</title>
        <authorList>
            <person name="Ponce Toledo R.I."/>
            <person name="Schleper C."/>
            <person name="Rodrigues Oliveira T."/>
            <person name="Wollweber F."/>
            <person name="Xu J."/>
            <person name="Rittmann S."/>
            <person name="Klingl A."/>
            <person name="Pilhofer M."/>
        </authorList>
    </citation>
    <scope>NUCLEOTIDE SEQUENCE</scope>
    <source>
        <strain evidence="9">B-35</strain>
    </source>
</reference>
<dbReference type="EMBL" id="CP104013">
    <property type="protein sequence ID" value="UYP46651.1"/>
    <property type="molecule type" value="Genomic_DNA"/>
</dbReference>
<organism evidence="9 10">
    <name type="scientific">Candidatus Lokiarchaeum ossiferum</name>
    <dbReference type="NCBI Taxonomy" id="2951803"/>
    <lineage>
        <taxon>Archaea</taxon>
        <taxon>Promethearchaeati</taxon>
        <taxon>Promethearchaeota</taxon>
        <taxon>Promethearchaeia</taxon>
        <taxon>Promethearchaeales</taxon>
        <taxon>Promethearchaeaceae</taxon>
        <taxon>Candidatus Lokiarchaeum</taxon>
    </lineage>
</organism>
<evidence type="ECO:0000256" key="4">
    <source>
        <dbReference type="ARBA" id="ARBA00022679"/>
    </source>
</evidence>
<dbReference type="SUPFAM" id="SSF55785">
    <property type="entry name" value="PYP-like sensor domain (PAS domain)"/>
    <property type="match status" value="1"/>
</dbReference>
<evidence type="ECO:0000256" key="5">
    <source>
        <dbReference type="ARBA" id="ARBA00022741"/>
    </source>
</evidence>
<keyword evidence="6" id="KW-0418">Kinase</keyword>